<evidence type="ECO:0000313" key="3">
    <source>
        <dbReference type="EMBL" id="QNN66883.1"/>
    </source>
</evidence>
<feature type="compositionally biased region" description="Polar residues" evidence="1">
    <location>
        <begin position="21"/>
        <end position="31"/>
    </location>
</feature>
<keyword evidence="2" id="KW-1133">Transmembrane helix</keyword>
<keyword evidence="2" id="KW-0812">Transmembrane</keyword>
<dbReference type="EMBL" id="CP060718">
    <property type="protein sequence ID" value="QNN66883.1"/>
    <property type="molecule type" value="Genomic_DNA"/>
</dbReference>
<dbReference type="AlphaFoldDB" id="A0A7G9SGA8"/>
<keyword evidence="2" id="KW-0472">Membrane</keyword>
<reference evidence="3 4" key="1">
    <citation type="submission" date="2020-08" db="EMBL/GenBank/DDBJ databases">
        <title>Genome sequence of Sphingomonas lutea KCTC 23642T.</title>
        <authorList>
            <person name="Hyun D.-W."/>
            <person name="Bae J.-W."/>
        </authorList>
    </citation>
    <scope>NUCLEOTIDE SEQUENCE [LARGE SCALE GENOMIC DNA]</scope>
    <source>
        <strain evidence="3 4">KCTC 23642</strain>
    </source>
</reference>
<organism evidence="3 4">
    <name type="scientific">Sphingomonas lutea</name>
    <dbReference type="NCBI Taxonomy" id="1045317"/>
    <lineage>
        <taxon>Bacteria</taxon>
        <taxon>Pseudomonadati</taxon>
        <taxon>Pseudomonadota</taxon>
        <taxon>Alphaproteobacteria</taxon>
        <taxon>Sphingomonadales</taxon>
        <taxon>Sphingomonadaceae</taxon>
        <taxon>Sphingomonas</taxon>
    </lineage>
</organism>
<protein>
    <submittedName>
        <fullName evidence="3">Uncharacterized protein</fullName>
    </submittedName>
</protein>
<dbReference type="Proteomes" id="UP000515971">
    <property type="component" value="Chromosome"/>
</dbReference>
<dbReference type="KEGG" id="slut:H9L13_09480"/>
<evidence type="ECO:0000256" key="2">
    <source>
        <dbReference type="SAM" id="Phobius"/>
    </source>
</evidence>
<keyword evidence="4" id="KW-1185">Reference proteome</keyword>
<name>A0A7G9SGA8_9SPHN</name>
<proteinExistence type="predicted"/>
<gene>
    <name evidence="3" type="ORF">H9L13_09480</name>
</gene>
<evidence type="ECO:0000313" key="4">
    <source>
        <dbReference type="Proteomes" id="UP000515971"/>
    </source>
</evidence>
<accession>A0A7G9SGA8</accession>
<sequence>MTDQSKDGRRDAPLNPALKSGTETVYPTKESSPAPIDTTSAKEREGEGWPIIWLVVTVVCVALAVYFLV</sequence>
<feature type="compositionally biased region" description="Basic and acidic residues" evidence="1">
    <location>
        <begin position="1"/>
        <end position="12"/>
    </location>
</feature>
<feature type="region of interest" description="Disordered" evidence="1">
    <location>
        <begin position="1"/>
        <end position="44"/>
    </location>
</feature>
<feature type="transmembrane region" description="Helical" evidence="2">
    <location>
        <begin position="51"/>
        <end position="68"/>
    </location>
</feature>
<dbReference type="RefSeq" id="WP_187537475.1">
    <property type="nucleotide sequence ID" value="NZ_BAABJT010000001.1"/>
</dbReference>
<evidence type="ECO:0000256" key="1">
    <source>
        <dbReference type="SAM" id="MobiDB-lite"/>
    </source>
</evidence>